<evidence type="ECO:0000256" key="7">
    <source>
        <dbReference type="ARBA" id="ARBA00023136"/>
    </source>
</evidence>
<dbReference type="InterPro" id="IPR000515">
    <property type="entry name" value="MetI-like"/>
</dbReference>
<dbReference type="InterPro" id="IPR035906">
    <property type="entry name" value="MetI-like_sf"/>
</dbReference>
<feature type="transmembrane region" description="Helical" evidence="8">
    <location>
        <begin position="109"/>
        <end position="132"/>
    </location>
</feature>
<dbReference type="GO" id="GO:0005886">
    <property type="term" value="C:plasma membrane"/>
    <property type="evidence" value="ECO:0007669"/>
    <property type="project" value="UniProtKB-SubCell"/>
</dbReference>
<evidence type="ECO:0000256" key="5">
    <source>
        <dbReference type="ARBA" id="ARBA00022692"/>
    </source>
</evidence>
<feature type="transmembrane region" description="Helical" evidence="8">
    <location>
        <begin position="75"/>
        <end position="97"/>
    </location>
</feature>
<evidence type="ECO:0000313" key="10">
    <source>
        <dbReference type="EMBL" id="GAK54572.1"/>
    </source>
</evidence>
<organism evidence="10 11">
    <name type="scientific">Candidatus Moduliflexus flocculans</name>
    <dbReference type="NCBI Taxonomy" id="1499966"/>
    <lineage>
        <taxon>Bacteria</taxon>
        <taxon>Candidatus Moduliflexota</taxon>
        <taxon>Candidatus Moduliflexia</taxon>
        <taxon>Candidatus Moduliflexales</taxon>
        <taxon>Candidatus Moduliflexaceae</taxon>
    </lineage>
</organism>
<keyword evidence="7 8" id="KW-0472">Membrane</keyword>
<dbReference type="Proteomes" id="UP000030700">
    <property type="component" value="Unassembled WGS sequence"/>
</dbReference>
<dbReference type="HOGENOM" id="CLU_016047_3_1_0"/>
<proteinExistence type="inferred from homology"/>
<dbReference type="STRING" id="1499966.U14_05859"/>
<dbReference type="AlphaFoldDB" id="A0A081BT41"/>
<gene>
    <name evidence="10" type="ORF">U14_05859</name>
</gene>
<keyword evidence="6 8" id="KW-1133">Transmembrane helix</keyword>
<evidence type="ECO:0000256" key="4">
    <source>
        <dbReference type="ARBA" id="ARBA00022519"/>
    </source>
</evidence>
<dbReference type="Pfam" id="PF00528">
    <property type="entry name" value="BPD_transp_1"/>
    <property type="match status" value="1"/>
</dbReference>
<keyword evidence="3" id="KW-1003">Cell membrane</keyword>
<dbReference type="SUPFAM" id="SSF161098">
    <property type="entry name" value="MetI-like"/>
    <property type="match status" value="1"/>
</dbReference>
<accession>A0A081BT41</accession>
<reference evidence="10 11" key="1">
    <citation type="journal article" date="2015" name="PeerJ">
        <title>First genomic representation of candidate bacterial phylum KSB3 points to enhanced environmental sensing as a trigger of wastewater bulking.</title>
        <authorList>
            <person name="Sekiguchi Y."/>
            <person name="Ohashi A."/>
            <person name="Parks D.H."/>
            <person name="Yamauchi T."/>
            <person name="Tyson G.W."/>
            <person name="Hugenholtz P."/>
        </authorList>
    </citation>
    <scope>NUCLEOTIDE SEQUENCE [LARGE SCALE GENOMIC DNA]</scope>
</reference>
<name>A0A081BT41_9BACT</name>
<dbReference type="PANTHER" id="PTHR43357:SF4">
    <property type="entry name" value="INNER MEMBRANE ABC TRANSPORTER PERMEASE PROTEIN YDCV"/>
    <property type="match status" value="1"/>
</dbReference>
<protein>
    <submittedName>
        <fullName evidence="10">Binding-protein-dependent transport systems inner membrane component</fullName>
    </submittedName>
</protein>
<feature type="transmembrane region" description="Helical" evidence="8">
    <location>
        <begin position="184"/>
        <end position="205"/>
    </location>
</feature>
<dbReference type="PROSITE" id="PS50928">
    <property type="entry name" value="ABC_TM1"/>
    <property type="match status" value="1"/>
</dbReference>
<feature type="transmembrane region" description="Helical" evidence="8">
    <location>
        <begin position="240"/>
        <end position="259"/>
    </location>
</feature>
<keyword evidence="5 8" id="KW-0812">Transmembrane</keyword>
<evidence type="ECO:0000256" key="3">
    <source>
        <dbReference type="ARBA" id="ARBA00022475"/>
    </source>
</evidence>
<evidence type="ECO:0000259" key="9">
    <source>
        <dbReference type="PROSITE" id="PS50928"/>
    </source>
</evidence>
<dbReference type="EMBL" id="DF820462">
    <property type="protein sequence ID" value="GAK54572.1"/>
    <property type="molecule type" value="Genomic_DNA"/>
</dbReference>
<feature type="domain" description="ABC transmembrane type-1" evidence="9">
    <location>
        <begin position="71"/>
        <end position="260"/>
    </location>
</feature>
<comment type="similarity">
    <text evidence="8">Belongs to the binding-protein-dependent transport system permease family.</text>
</comment>
<evidence type="ECO:0000256" key="2">
    <source>
        <dbReference type="ARBA" id="ARBA00022448"/>
    </source>
</evidence>
<evidence type="ECO:0000256" key="8">
    <source>
        <dbReference type="RuleBase" id="RU363032"/>
    </source>
</evidence>
<dbReference type="CDD" id="cd06261">
    <property type="entry name" value="TM_PBP2"/>
    <property type="match status" value="1"/>
</dbReference>
<feature type="transmembrane region" description="Helical" evidence="8">
    <location>
        <begin position="211"/>
        <end position="233"/>
    </location>
</feature>
<keyword evidence="11" id="KW-1185">Reference proteome</keyword>
<feature type="transmembrane region" description="Helical" evidence="8">
    <location>
        <begin position="12"/>
        <end position="38"/>
    </location>
</feature>
<dbReference type="PANTHER" id="PTHR43357">
    <property type="entry name" value="INNER MEMBRANE ABC TRANSPORTER PERMEASE PROTEIN YDCV"/>
    <property type="match status" value="1"/>
</dbReference>
<evidence type="ECO:0000256" key="6">
    <source>
        <dbReference type="ARBA" id="ARBA00022989"/>
    </source>
</evidence>
<keyword evidence="2 8" id="KW-0813">Transport</keyword>
<dbReference type="Gene3D" id="1.10.3720.10">
    <property type="entry name" value="MetI-like"/>
    <property type="match status" value="1"/>
</dbReference>
<evidence type="ECO:0000256" key="1">
    <source>
        <dbReference type="ARBA" id="ARBA00004429"/>
    </source>
</evidence>
<evidence type="ECO:0000313" key="11">
    <source>
        <dbReference type="Proteomes" id="UP000030700"/>
    </source>
</evidence>
<sequence>MLRLRQIFRQTHIALTVITIVDFLFLGLPTLLILWGSFTAGNVITFPPKGLSLQWYVKLLDPAMRAFRMAFVRSFYVASLCTLAAIPIGVLAALALNKYPLKGKHFFQTYFLLPFTIPLIVSGVGLMIIYGQLNWLDALWPVGLALTIINFPFMLWAVSSSVNALDKNLEDAAQNLGADEIQTFFYVTLPALMPGVITGSLLMFMLGFNEFVVSLLLVSTKNMTLPVALYSSIRTQISPALAAVSSVYIIVAACAIWILDRAVGLKEFLRSR</sequence>
<dbReference type="GO" id="GO:0055085">
    <property type="term" value="P:transmembrane transport"/>
    <property type="evidence" value="ECO:0007669"/>
    <property type="project" value="InterPro"/>
</dbReference>
<feature type="transmembrane region" description="Helical" evidence="8">
    <location>
        <begin position="138"/>
        <end position="158"/>
    </location>
</feature>
<keyword evidence="4" id="KW-0997">Cell inner membrane</keyword>
<comment type="subcellular location">
    <subcellularLocation>
        <location evidence="1">Cell inner membrane</location>
        <topology evidence="1">Multi-pass membrane protein</topology>
    </subcellularLocation>
    <subcellularLocation>
        <location evidence="8">Cell membrane</location>
        <topology evidence="8">Multi-pass membrane protein</topology>
    </subcellularLocation>
</comment>